<proteinExistence type="predicted"/>
<feature type="domain" description="DUF31" evidence="2">
    <location>
        <begin position="189"/>
        <end position="570"/>
    </location>
</feature>
<dbReference type="PROSITE" id="PS51257">
    <property type="entry name" value="PROKAR_LIPOPROTEIN"/>
    <property type="match status" value="1"/>
</dbReference>
<dbReference type="OMA" id="EFIPLYT"/>
<dbReference type="NCBIfam" id="NF045841">
    <property type="entry name" value="Ig_SerProt_MIP"/>
    <property type="match status" value="1"/>
</dbReference>
<dbReference type="Pfam" id="PF01732">
    <property type="entry name" value="Mycop_pep_DUF31"/>
    <property type="match status" value="1"/>
</dbReference>
<dbReference type="KEGG" id="mmyi:mycmycITA_00298"/>
<dbReference type="EMBL" id="LAEW01000001">
    <property type="protein sequence ID" value="KJQ46186.1"/>
    <property type="molecule type" value="Genomic_DNA"/>
</dbReference>
<dbReference type="InterPro" id="IPR022382">
    <property type="entry name" value="Mycoplasma_peptidase_DUF31"/>
</dbReference>
<dbReference type="PRINTS" id="PR00840">
    <property type="entry name" value="Y06768FAMILY"/>
</dbReference>
<reference evidence="3 4" key="1">
    <citation type="submission" date="2015-02" db="EMBL/GenBank/DDBJ databases">
        <title>Mycoplasma mycoides subsp. mycoides strain:B237 Genome sequencing.</title>
        <authorList>
            <person name="Fischer A."/>
            <person name="Santana-Cruz I."/>
            <person name="Schieck E."/>
            <person name="Gourle H."/>
            <person name="Lambert M."/>
            <person name="Nadendla S."/>
            <person name="Miller R.A."/>
            <person name="Weber J."/>
            <person name="Bongcam-Rudloff E."/>
            <person name="Vashee S."/>
            <person name="Frey J."/>
            <person name="Jores J."/>
        </authorList>
    </citation>
    <scope>NUCLEOTIDE SEQUENCE [LARGE SCALE GENOMIC DNA]</scope>
    <source>
        <strain evidence="3 4">B237</strain>
    </source>
</reference>
<comment type="caution">
    <text evidence="3">The sequence shown here is derived from an EMBL/GenBank/DDBJ whole genome shotgun (WGS) entry which is preliminary data.</text>
</comment>
<dbReference type="RefSeq" id="WP_011166468.1">
    <property type="nucleotide sequence ID" value="NZ_CP010267.1"/>
</dbReference>
<organism evidence="3 4">
    <name type="scientific">Mycoplasma mycoides subsp. mycoides</name>
    <dbReference type="NCBI Taxonomy" id="2103"/>
    <lineage>
        <taxon>Bacteria</taxon>
        <taxon>Bacillati</taxon>
        <taxon>Mycoplasmatota</taxon>
        <taxon>Mollicutes</taxon>
        <taxon>Mycoplasmataceae</taxon>
        <taxon>Mycoplasma</taxon>
    </lineage>
</organism>
<gene>
    <name evidence="3" type="ORF">TS59_0305</name>
</gene>
<name>A0AAE2JTC9_MYCMY</name>
<evidence type="ECO:0000256" key="1">
    <source>
        <dbReference type="SAM" id="SignalP"/>
    </source>
</evidence>
<dbReference type="InterPro" id="IPR022381">
    <property type="entry name" value="Uncharacterised_MG067"/>
</dbReference>
<feature type="signal peptide" evidence="1">
    <location>
        <begin position="1"/>
        <end position="22"/>
    </location>
</feature>
<sequence>MKKSLKYLSSLSLILVPLVTISCTHTNKIKPGFIPTINSSNKKNIIDLSNKLEEFKSILENNPRIDKNLKDKIVKKLTEINTKSISLNNLANIKNILFGLKNFSNNFNSDNLLSFLKKVKELLLELEINELVNEVDQHINKITNDKQNNQPIINADSNVEDKFIEGSVYSPANHSYPEFANKFTPVPAEEIYKELYDRTFSIKFLTRLNNGDSLSNGTGTGWLLDYHKYNNENKYKLFLATNLHVLSEFSNSLTEEQNKEFNYYEPSNNKVIAIGLGKAENVNDFSSKNNKKDFQNKISKYYLSNQDFKNYSQIDYSNSNSELTTAISEPKIVFGAVDFMNRKAVEKYDDAIKQSAEEYYKYKKDKLNDNEKIAWEDYFKTKNIPIMVDFAVFEIDVDLNKTDNTLKSWINDAIKGLDKYLERLKNTNNLPNQDKNISNYLQSKDYISALFTKDNNSNNLYNAKNIYIAGYPVNNKTTYWMKNNPTERSSDKSDIDWRTSKSNREIFGFANEFQSSISIVPNFRIFDNYWHRVFATFYGYQYNVNFSSLYYGASGSLAYNEFGQMIGIYNNVRSNVEFGDLLQHATIAPFLQSDNIKIGDNIIYAYNLIDGTDKTRYKYQKSSFRENLQKLYPNGFSDNSKSTKLFDNIFN</sequence>
<dbReference type="Proteomes" id="UP000033624">
    <property type="component" value="Unassembled WGS sequence"/>
</dbReference>
<keyword evidence="1" id="KW-0732">Signal</keyword>
<dbReference type="AlphaFoldDB" id="A0AAE2JTC9"/>
<accession>A0AAE2JTC9</accession>
<evidence type="ECO:0000313" key="3">
    <source>
        <dbReference type="EMBL" id="KJQ46186.1"/>
    </source>
</evidence>
<evidence type="ECO:0000313" key="4">
    <source>
        <dbReference type="Proteomes" id="UP000033624"/>
    </source>
</evidence>
<protein>
    <recommendedName>
        <fullName evidence="2">DUF31 domain-containing protein</fullName>
    </recommendedName>
</protein>
<evidence type="ECO:0000259" key="2">
    <source>
        <dbReference type="Pfam" id="PF01732"/>
    </source>
</evidence>
<feature type="chain" id="PRO_5042095757" description="DUF31 domain-containing protein" evidence="1">
    <location>
        <begin position="23"/>
        <end position="651"/>
    </location>
</feature>